<protein>
    <recommendedName>
        <fullName evidence="1">Polymerase/histidinol phosphatase N-terminal domain-containing protein</fullName>
    </recommendedName>
</protein>
<dbReference type="SMART" id="SM00481">
    <property type="entry name" value="POLIIIAc"/>
    <property type="match status" value="1"/>
</dbReference>
<evidence type="ECO:0000313" key="2">
    <source>
        <dbReference type="EMBL" id="SDP02835.1"/>
    </source>
</evidence>
<dbReference type="SUPFAM" id="SSF89550">
    <property type="entry name" value="PHP domain-like"/>
    <property type="match status" value="1"/>
</dbReference>
<dbReference type="InterPro" id="IPR004013">
    <property type="entry name" value="PHP_dom"/>
</dbReference>
<evidence type="ECO:0000259" key="1">
    <source>
        <dbReference type="SMART" id="SM00481"/>
    </source>
</evidence>
<dbReference type="InterPro" id="IPR016195">
    <property type="entry name" value="Pol/histidinol_Pase-like"/>
</dbReference>
<dbReference type="PANTHER" id="PTHR42924:SF3">
    <property type="entry name" value="POLYMERASE_HISTIDINOL PHOSPHATASE N-TERMINAL DOMAIN-CONTAINING PROTEIN"/>
    <property type="match status" value="1"/>
</dbReference>
<reference evidence="2 3" key="1">
    <citation type="submission" date="2016-10" db="EMBL/GenBank/DDBJ databases">
        <authorList>
            <person name="de Groot N.N."/>
        </authorList>
    </citation>
    <scope>NUCLEOTIDE SEQUENCE [LARGE SCALE GENOMIC DNA]</scope>
    <source>
        <strain evidence="2 3">DSM 12130</strain>
    </source>
</reference>
<dbReference type="InterPro" id="IPR052018">
    <property type="entry name" value="PHP_domain"/>
</dbReference>
<dbReference type="OrthoDB" id="9804333at2"/>
<dbReference type="GO" id="GO:0035312">
    <property type="term" value="F:5'-3' DNA exonuclease activity"/>
    <property type="evidence" value="ECO:0007669"/>
    <property type="project" value="TreeGrafter"/>
</dbReference>
<keyword evidence="3" id="KW-1185">Reference proteome</keyword>
<sequence>MSIDLHIHSTMSDGTMTPTEIVRLAASRGLKAIALTDHDTADGVEEAMNTGEKCGVEVISGIELSVKYKQQNIHLLGYFFDHTDQVFLEALTRLQQGRVERNKKIVKKLNDLGISVDLEELISTAGNGQMGRPHIARHLIQKGYVATMEQAFTELLGQHGRAYVSRFIYQFPEASGFIKNAGGLTVLAHPYNLVQQHVEVNRLLQELADLGLDGIEVYYPSHPRKFKKELRKIAAQRSLFVTGGSDYHGDIRPGTGLAGGRNITVPDSVLEAMKNQLDGMNV</sequence>
<dbReference type="PANTHER" id="PTHR42924">
    <property type="entry name" value="EXONUCLEASE"/>
    <property type="match status" value="1"/>
</dbReference>
<evidence type="ECO:0000313" key="3">
    <source>
        <dbReference type="Proteomes" id="UP000199073"/>
    </source>
</evidence>
<dbReference type="GO" id="GO:0004534">
    <property type="term" value="F:5'-3' RNA exonuclease activity"/>
    <property type="evidence" value="ECO:0007669"/>
    <property type="project" value="TreeGrafter"/>
</dbReference>
<dbReference type="Pfam" id="PF02811">
    <property type="entry name" value="PHP"/>
    <property type="match status" value="1"/>
</dbReference>
<dbReference type="CDD" id="cd07438">
    <property type="entry name" value="PHP_HisPPase_AMP"/>
    <property type="match status" value="1"/>
</dbReference>
<dbReference type="Proteomes" id="UP000199073">
    <property type="component" value="Unassembled WGS sequence"/>
</dbReference>
<gene>
    <name evidence="2" type="ORF">SAMN05660330_01616</name>
</gene>
<dbReference type="EMBL" id="FNJI01000009">
    <property type="protein sequence ID" value="SDP02835.1"/>
    <property type="molecule type" value="Genomic_DNA"/>
</dbReference>
<dbReference type="InterPro" id="IPR003141">
    <property type="entry name" value="Pol/His_phosphatase_N"/>
</dbReference>
<dbReference type="STRING" id="91360.SAMN05660330_01616"/>
<organism evidence="2 3">
    <name type="scientific">Desulforhopalus singaporensis</name>
    <dbReference type="NCBI Taxonomy" id="91360"/>
    <lineage>
        <taxon>Bacteria</taxon>
        <taxon>Pseudomonadati</taxon>
        <taxon>Thermodesulfobacteriota</taxon>
        <taxon>Desulfobulbia</taxon>
        <taxon>Desulfobulbales</taxon>
        <taxon>Desulfocapsaceae</taxon>
        <taxon>Desulforhopalus</taxon>
    </lineage>
</organism>
<accession>A0A1H0PDR1</accession>
<dbReference type="Gene3D" id="3.20.20.140">
    <property type="entry name" value="Metal-dependent hydrolases"/>
    <property type="match status" value="1"/>
</dbReference>
<dbReference type="Gene3D" id="1.10.150.650">
    <property type="match status" value="1"/>
</dbReference>
<dbReference type="AlphaFoldDB" id="A0A1H0PDR1"/>
<proteinExistence type="predicted"/>
<feature type="domain" description="Polymerase/histidinol phosphatase N-terminal" evidence="1">
    <location>
        <begin position="3"/>
        <end position="68"/>
    </location>
</feature>
<dbReference type="RefSeq" id="WP_092221624.1">
    <property type="nucleotide sequence ID" value="NZ_FNJI01000009.1"/>
</dbReference>
<name>A0A1H0PDR1_9BACT</name>